<accession>A0A558D0G0</accession>
<feature type="domain" description="Cupin type-2" evidence="2">
    <location>
        <begin position="50"/>
        <end position="121"/>
    </location>
</feature>
<gene>
    <name evidence="3" type="ORF">FHK82_09930</name>
</gene>
<keyword evidence="1" id="KW-0479">Metal-binding</keyword>
<dbReference type="AlphaFoldDB" id="A0A558D0G0"/>
<dbReference type="CDD" id="cd02224">
    <property type="entry name" value="cupin_SPO2919-like"/>
    <property type="match status" value="1"/>
</dbReference>
<dbReference type="Gene3D" id="2.60.120.10">
    <property type="entry name" value="Jelly Rolls"/>
    <property type="match status" value="1"/>
</dbReference>
<evidence type="ECO:0000313" key="3">
    <source>
        <dbReference type="EMBL" id="TVT54507.1"/>
    </source>
</evidence>
<dbReference type="PANTHER" id="PTHR35848">
    <property type="entry name" value="OXALATE-BINDING PROTEIN"/>
    <property type="match status" value="1"/>
</dbReference>
<evidence type="ECO:0000313" key="4">
    <source>
        <dbReference type="Proteomes" id="UP000317355"/>
    </source>
</evidence>
<evidence type="ECO:0000256" key="1">
    <source>
        <dbReference type="ARBA" id="ARBA00022723"/>
    </source>
</evidence>
<dbReference type="GO" id="GO:0046872">
    <property type="term" value="F:metal ion binding"/>
    <property type="evidence" value="ECO:0007669"/>
    <property type="project" value="UniProtKB-KW"/>
</dbReference>
<proteinExistence type="predicted"/>
<dbReference type="Proteomes" id="UP000317355">
    <property type="component" value="Unassembled WGS sequence"/>
</dbReference>
<dbReference type="EMBL" id="VMRY01000041">
    <property type="protein sequence ID" value="TVT54507.1"/>
    <property type="molecule type" value="Genomic_DNA"/>
</dbReference>
<dbReference type="SUPFAM" id="SSF51182">
    <property type="entry name" value="RmlC-like cupins"/>
    <property type="match status" value="1"/>
</dbReference>
<dbReference type="InterPro" id="IPR051610">
    <property type="entry name" value="GPI/OXD"/>
</dbReference>
<dbReference type="InterPro" id="IPR011051">
    <property type="entry name" value="RmlC_Cupin_sf"/>
</dbReference>
<evidence type="ECO:0000259" key="2">
    <source>
        <dbReference type="Pfam" id="PF07883"/>
    </source>
</evidence>
<dbReference type="InterPro" id="IPR013096">
    <property type="entry name" value="Cupin_2"/>
</dbReference>
<reference evidence="3 4" key="1">
    <citation type="submission" date="2019-07" db="EMBL/GenBank/DDBJ databases">
        <title>The pathways for chlorine oxyanion respiration interact through the shared metabolite chlorate.</title>
        <authorList>
            <person name="Barnum T.P."/>
            <person name="Cheng Y."/>
            <person name="Hill K.A."/>
            <person name="Lucas L.N."/>
            <person name="Carlson H.K."/>
            <person name="Coates J.D."/>
        </authorList>
    </citation>
    <scope>NUCLEOTIDE SEQUENCE [LARGE SCALE GENOMIC DNA]</scope>
    <source>
        <strain evidence="3">BK-3</strain>
    </source>
</reference>
<protein>
    <submittedName>
        <fullName evidence="3">Cupin domain-containing protein</fullName>
    </submittedName>
</protein>
<sequence length="161" mass="17748">MAKKDHLFAVDVPFRPQPSLYPEPFASRMAGREKRKLGDYFGLSNFGVNLTHLAPGAISALRHAHSKQDEFVYILQGHPTLHSNAGKSQLAPGMCAGFKAGAGNASNLINETSEEVIYLEIGDRTPGDEAYYPDDDLQAQMVDGQWQFSNKNGMVYTENNE</sequence>
<dbReference type="InterPro" id="IPR014710">
    <property type="entry name" value="RmlC-like_jellyroll"/>
</dbReference>
<dbReference type="PANTHER" id="PTHR35848:SF9">
    <property type="entry name" value="SLL1358 PROTEIN"/>
    <property type="match status" value="1"/>
</dbReference>
<name>A0A558D0G0_9GAMM</name>
<comment type="caution">
    <text evidence="3">The sequence shown here is derived from an EMBL/GenBank/DDBJ whole genome shotgun (WGS) entry which is preliminary data.</text>
</comment>
<dbReference type="Pfam" id="PF07883">
    <property type="entry name" value="Cupin_2"/>
    <property type="match status" value="1"/>
</dbReference>
<organism evidence="3 4">
    <name type="scientific">Sedimenticola thiotaurini</name>
    <dbReference type="NCBI Taxonomy" id="1543721"/>
    <lineage>
        <taxon>Bacteria</taxon>
        <taxon>Pseudomonadati</taxon>
        <taxon>Pseudomonadota</taxon>
        <taxon>Gammaproteobacteria</taxon>
        <taxon>Chromatiales</taxon>
        <taxon>Sedimenticolaceae</taxon>
        <taxon>Sedimenticola</taxon>
    </lineage>
</organism>